<dbReference type="CDD" id="cd00186">
    <property type="entry name" value="TOP1Ac"/>
    <property type="match status" value="1"/>
</dbReference>
<evidence type="ECO:0000256" key="1">
    <source>
        <dbReference type="ARBA" id="ARBA00000213"/>
    </source>
</evidence>
<feature type="region of interest" description="Disordered" evidence="9">
    <location>
        <begin position="873"/>
        <end position="950"/>
    </location>
</feature>
<organism evidence="12 13">
    <name type="scientific">Streptomyces luomodiensis</name>
    <dbReference type="NCBI Taxonomy" id="3026192"/>
    <lineage>
        <taxon>Bacteria</taxon>
        <taxon>Bacillati</taxon>
        <taxon>Actinomycetota</taxon>
        <taxon>Actinomycetes</taxon>
        <taxon>Kitasatosporales</taxon>
        <taxon>Streptomycetaceae</taxon>
        <taxon>Streptomyces</taxon>
    </lineage>
</organism>
<dbReference type="PROSITE" id="PS50880">
    <property type="entry name" value="TOPRIM"/>
    <property type="match status" value="1"/>
</dbReference>
<evidence type="ECO:0000256" key="3">
    <source>
        <dbReference type="ARBA" id="ARBA00022723"/>
    </source>
</evidence>
<dbReference type="PROSITE" id="PS52039">
    <property type="entry name" value="TOPO_IA_2"/>
    <property type="match status" value="1"/>
</dbReference>
<dbReference type="InterPro" id="IPR013497">
    <property type="entry name" value="Topo_IA_cen"/>
</dbReference>
<feature type="site" description="Interaction with DNA" evidence="8">
    <location>
        <position position="161"/>
    </location>
</feature>
<dbReference type="CDD" id="cd03363">
    <property type="entry name" value="TOPRIM_TopoIA_TopoI"/>
    <property type="match status" value="1"/>
</dbReference>
<dbReference type="RefSeq" id="WP_311036439.1">
    <property type="nucleotide sequence ID" value="NZ_CP117522.1"/>
</dbReference>
<keyword evidence="7 8" id="KW-0413">Isomerase</keyword>
<dbReference type="SMART" id="SM00493">
    <property type="entry name" value="TOPRIM"/>
    <property type="match status" value="1"/>
</dbReference>
<dbReference type="InterPro" id="IPR003602">
    <property type="entry name" value="Topo_IA_DNA-bd_dom"/>
</dbReference>
<evidence type="ECO:0000256" key="5">
    <source>
        <dbReference type="ARBA" id="ARBA00023029"/>
    </source>
</evidence>
<feature type="site" description="Interaction with DNA" evidence="8">
    <location>
        <position position="162"/>
    </location>
</feature>
<evidence type="ECO:0000256" key="7">
    <source>
        <dbReference type="ARBA" id="ARBA00023235"/>
    </source>
</evidence>
<keyword evidence="6 8" id="KW-0238">DNA-binding</keyword>
<dbReference type="Pfam" id="PF01131">
    <property type="entry name" value="Topoisom_bac"/>
    <property type="match status" value="1"/>
</dbReference>
<dbReference type="Gene3D" id="1.10.460.10">
    <property type="entry name" value="Topoisomerase I, domain 2"/>
    <property type="match status" value="1"/>
</dbReference>
<feature type="compositionally biased region" description="Basic and acidic residues" evidence="9">
    <location>
        <begin position="874"/>
        <end position="884"/>
    </location>
</feature>
<dbReference type="Proteomes" id="UP001305606">
    <property type="component" value="Chromosome"/>
</dbReference>
<dbReference type="EC" id="5.6.2.1" evidence="8"/>
<dbReference type="GO" id="GO:0003917">
    <property type="term" value="F:DNA topoisomerase type I (single strand cut, ATP-independent) activity"/>
    <property type="evidence" value="ECO:0007669"/>
    <property type="project" value="UniProtKB-EC"/>
</dbReference>
<dbReference type="InterPro" id="IPR013824">
    <property type="entry name" value="Topo_IA_cen_sub1"/>
</dbReference>
<comment type="subunit">
    <text evidence="8">Monomer.</text>
</comment>
<dbReference type="Gene3D" id="2.70.20.10">
    <property type="entry name" value="Topoisomerase I, domain 3"/>
    <property type="match status" value="1"/>
</dbReference>
<evidence type="ECO:0000256" key="2">
    <source>
        <dbReference type="ARBA" id="ARBA00009446"/>
    </source>
</evidence>
<dbReference type="InterPro" id="IPR034149">
    <property type="entry name" value="TOPRIM_TopoI"/>
</dbReference>
<dbReference type="HAMAP" id="MF_00952">
    <property type="entry name" value="Topoisom_1_prok"/>
    <property type="match status" value="1"/>
</dbReference>
<feature type="active site" description="O-(5'-phospho-DNA)-tyrosine intermediate" evidence="8">
    <location>
        <position position="336"/>
    </location>
</feature>
<dbReference type="InterPro" id="IPR005733">
    <property type="entry name" value="TopoI_bac-type"/>
</dbReference>
<sequence>MSPTTSETAQGGRRLVIVESPAKAKTIKGYLGPGYVVEASVGHIRDLPNGAAEVPDKYTGEVRRLGVDVEHDFQPVYVVNADKKSQVRKLKELLADSDELFLATDEDREGEAIAWHLQEVLKPKVPVRRMVFHEITKDAIRAAVANPRELNQRLVDAQETRRILDRLYGYEVSPVLWKKVMRGLSAGRVQSVATRLVVERERERRAFRSAEYWDLTGTFATGRAGDVSDPGTFGARLTAVDGIRVAQGRDFTSLGQLKDGVSVLHLDEAGARSLATALADTAFTVRSVESKPYRRSPYAPFRTTTLQQEASRKLGFGAKATMQVAQKLYENGYITYMRTDSTVLSDTAVTAARAQVTQLYGADYLPDKPRTYAGKVKNAQEAHEAIRPSGDRFRTPAETGLTGDQFRLYELIWKRTVASQMKDAIGNSVTVKIGGQASDGRDAEFSASGKTITFHGFLKAYVEGADDPNAELDDRERRLPQVAEGDRLTAEEITADGHATKPPARYTEASLVKELEEREIGRPSTYATILGTILDRGYVFKKGTALVPSFLSFAVVNLLEKHFGRLVDYDFTAKMEDDLDRIARGEAEAVPWLKRFYFGEGTPGGAAEAGNGDGDHLGGLKELVTDLGAIDAREISSFPVGDGIVLRVGRYGPYVERPAEVEGGTGRRADVPDDLPPDELTVEYAEELLAKPSGEFELGADPETGRMIVAKDGRYGPYVTEVLPEDTPKSGKNAIKPRTASLLKSMSLDTVTLADALKLMSLPRVVGTDPEGVEITAQNGRYGPYLKKGTDSRSLESEEQIFTITLEQALAIYAQPKQRGRAAAKPPLKELGTDPVSERPVVVKDGRFGPYVTDGETNATLRRDDDVETITPERGYELLAEKRAKGPAKKTAKKAAAKKTAAKKTAAKKTAAKKTAAKKTTATKTAAKKTTAKTAAKKTTAAKKSSANAE</sequence>
<keyword evidence="3" id="KW-0479">Metal-binding</keyword>
<dbReference type="InterPro" id="IPR003601">
    <property type="entry name" value="Topo_IA_2"/>
</dbReference>
<dbReference type="NCBIfam" id="TIGR01051">
    <property type="entry name" value="topA_bact"/>
    <property type="match status" value="1"/>
</dbReference>
<dbReference type="SMART" id="SM00437">
    <property type="entry name" value="TOP1Ac"/>
    <property type="match status" value="1"/>
</dbReference>
<dbReference type="EMBL" id="CP117522">
    <property type="protein sequence ID" value="WNE97455.1"/>
    <property type="molecule type" value="Genomic_DNA"/>
</dbReference>
<dbReference type="InterPro" id="IPR025589">
    <property type="entry name" value="Toprim_C_rpt"/>
</dbReference>
<feature type="site" description="Interaction with DNA" evidence="8">
    <location>
        <position position="170"/>
    </location>
</feature>
<evidence type="ECO:0000313" key="13">
    <source>
        <dbReference type="Proteomes" id="UP001305606"/>
    </source>
</evidence>
<evidence type="ECO:0000256" key="9">
    <source>
        <dbReference type="SAM" id="MobiDB-lite"/>
    </source>
</evidence>
<dbReference type="InterPro" id="IPR028612">
    <property type="entry name" value="Topoisom_1_IA"/>
</dbReference>
<gene>
    <name evidence="8 12" type="primary">topA</name>
    <name evidence="12" type="ORF">PS467_20025</name>
</gene>
<dbReference type="InterPro" id="IPR013825">
    <property type="entry name" value="Topo_IA_cen_sub2"/>
</dbReference>
<evidence type="ECO:0000313" key="12">
    <source>
        <dbReference type="EMBL" id="WNE97455.1"/>
    </source>
</evidence>
<feature type="site" description="Interaction with DNA" evidence="8">
    <location>
        <position position="177"/>
    </location>
</feature>
<dbReference type="InterPro" id="IPR006171">
    <property type="entry name" value="TOPRIM_dom"/>
</dbReference>
<feature type="site" description="Interaction with DNA" evidence="8">
    <location>
        <position position="43"/>
    </location>
</feature>
<dbReference type="InterPro" id="IPR023405">
    <property type="entry name" value="Topo_IA_core_domain"/>
</dbReference>
<dbReference type="InterPro" id="IPR000380">
    <property type="entry name" value="Topo_IA"/>
</dbReference>
<comment type="function">
    <text evidence="8">Releases the supercoiling and torsional tension of DNA, which is introduced during the DNA replication and transcription, by transiently cleaving and rejoining one strand of the DNA duplex. Introduces a single-strand break via transesterification at a target site in duplex DNA. The scissile phosphodiester is attacked by the catalytic tyrosine of the enzyme, resulting in the formation of a DNA-(5'-phosphotyrosyl)-enzyme intermediate and the expulsion of a 3'-OH DNA strand. The free DNA strand then undergoes passage around the unbroken strand, thus removing DNA supercoils. Finally, in the religation step, the DNA 3'-OH attacks the covalent intermediate to expel the active-site tyrosine and restore the DNA phosphodiester backbone.</text>
</comment>
<dbReference type="PROSITE" id="PS00396">
    <property type="entry name" value="TOPO_IA_1"/>
    <property type="match status" value="1"/>
</dbReference>
<name>A0ABY9V083_9ACTN</name>
<proteinExistence type="inferred from homology"/>
<evidence type="ECO:0000259" key="11">
    <source>
        <dbReference type="PROSITE" id="PS52039"/>
    </source>
</evidence>
<evidence type="ECO:0000256" key="6">
    <source>
        <dbReference type="ARBA" id="ARBA00023125"/>
    </source>
</evidence>
<accession>A0ABY9V083</accession>
<dbReference type="PRINTS" id="PR00417">
    <property type="entry name" value="PRTPISMRASEI"/>
</dbReference>
<feature type="site" description="Interaction with DNA" evidence="8">
    <location>
        <position position="165"/>
    </location>
</feature>
<evidence type="ECO:0000259" key="10">
    <source>
        <dbReference type="PROSITE" id="PS50880"/>
    </source>
</evidence>
<keyword evidence="5 8" id="KW-0799">Topoisomerase</keyword>
<dbReference type="InterPro" id="IPR013826">
    <property type="entry name" value="Topo_IA_cen_sub3"/>
</dbReference>
<evidence type="ECO:0000256" key="4">
    <source>
        <dbReference type="ARBA" id="ARBA00022842"/>
    </source>
</evidence>
<evidence type="ECO:0000256" key="8">
    <source>
        <dbReference type="HAMAP-Rule" id="MF_00952"/>
    </source>
</evidence>
<dbReference type="PANTHER" id="PTHR42785:SF1">
    <property type="entry name" value="DNA TOPOISOMERASE"/>
    <property type="match status" value="1"/>
</dbReference>
<feature type="site" description="Interaction with DNA" evidence="8">
    <location>
        <position position="536"/>
    </location>
</feature>
<feature type="compositionally biased region" description="Basic residues" evidence="9">
    <location>
        <begin position="885"/>
        <end position="917"/>
    </location>
</feature>
<dbReference type="Gene3D" id="3.40.50.140">
    <property type="match status" value="1"/>
</dbReference>
<dbReference type="Pfam" id="PF01751">
    <property type="entry name" value="Toprim"/>
    <property type="match status" value="1"/>
</dbReference>
<dbReference type="InterPro" id="IPR023406">
    <property type="entry name" value="Topo_IA_AS"/>
</dbReference>
<keyword evidence="4" id="KW-0460">Magnesium</keyword>
<dbReference type="Gene3D" id="1.10.290.10">
    <property type="entry name" value="Topoisomerase I, domain 4"/>
    <property type="match status" value="1"/>
</dbReference>
<feature type="region of interest" description="Interaction with DNA" evidence="8">
    <location>
        <begin position="185"/>
        <end position="190"/>
    </location>
</feature>
<dbReference type="SUPFAM" id="SSF56712">
    <property type="entry name" value="Prokaryotic type I DNA topoisomerase"/>
    <property type="match status" value="1"/>
</dbReference>
<comment type="catalytic activity">
    <reaction evidence="1 8">
        <text>ATP-independent breakage of single-stranded DNA, followed by passage and rejoining.</text>
        <dbReference type="EC" id="5.6.2.1"/>
    </reaction>
</comment>
<dbReference type="SMART" id="SM00436">
    <property type="entry name" value="TOP1Bc"/>
    <property type="match status" value="1"/>
</dbReference>
<protein>
    <recommendedName>
        <fullName evidence="8">DNA topoisomerase 1</fullName>
        <ecNumber evidence="8">5.6.2.1</ecNumber>
    </recommendedName>
    <alternativeName>
        <fullName evidence="8">DNA topoisomerase I</fullName>
    </alternativeName>
</protein>
<feature type="domain" description="Toprim" evidence="10">
    <location>
        <begin position="13"/>
        <end position="136"/>
    </location>
</feature>
<dbReference type="PANTHER" id="PTHR42785">
    <property type="entry name" value="DNA TOPOISOMERASE, TYPE IA, CORE"/>
    <property type="match status" value="1"/>
</dbReference>
<reference evidence="12 13" key="1">
    <citation type="submission" date="2023-02" db="EMBL/GenBank/DDBJ databases">
        <title>Streptomyces sp. SCA4-21 with antifungal activity against Fusarium oxysporum f. sp. cubense, Streptomyces sp. SCA2-17 with antifungal activity against Fusarium oxysporum f. sp. cubense.</title>
        <authorList>
            <person name="Qi D."/>
        </authorList>
    </citation>
    <scope>NUCLEOTIDE SEQUENCE [LARGE SCALE GENOMIC DNA]</scope>
    <source>
        <strain evidence="12 13">SCA4-21</strain>
    </source>
</reference>
<feature type="site" description="Interaction with DNA" evidence="8">
    <location>
        <position position="338"/>
    </location>
</feature>
<feature type="compositionally biased region" description="Low complexity" evidence="9">
    <location>
        <begin position="932"/>
        <end position="944"/>
    </location>
</feature>
<feature type="domain" description="Topo IA-type catalytic" evidence="11">
    <location>
        <begin position="151"/>
        <end position="604"/>
    </location>
</feature>
<keyword evidence="13" id="KW-1185">Reference proteome</keyword>
<dbReference type="Pfam" id="PF13368">
    <property type="entry name" value="Toprim_C_rpt"/>
    <property type="match status" value="4"/>
</dbReference>
<comment type="similarity">
    <text evidence="2 8">Belongs to the type IA topoisomerase family.</text>
</comment>